<evidence type="ECO:0000256" key="1">
    <source>
        <dbReference type="SAM" id="MobiDB-lite"/>
    </source>
</evidence>
<dbReference type="EMBL" id="ML978718">
    <property type="protein sequence ID" value="KAF2087884.1"/>
    <property type="molecule type" value="Genomic_DNA"/>
</dbReference>
<feature type="compositionally biased region" description="Low complexity" evidence="1">
    <location>
        <begin position="420"/>
        <end position="432"/>
    </location>
</feature>
<feature type="compositionally biased region" description="Polar residues" evidence="1">
    <location>
        <begin position="495"/>
        <end position="506"/>
    </location>
</feature>
<sequence length="680" mass="73356">MNIASFPTFSVDASVSDVLPNLMPSFISQDTFGHPAVPVATEPWWPLPTTAEPIAMDERPTMHLPVVAVIVPQEAQAYEAAGWRIAYDVCSCGCIPAMVDSENGLVDVRSARNSISSPSNLDPSAPAFIASNDSRASTVLNPEARSWNSSNFETSAFEFGKVAKLNPDATPWIPDSAMPECEVQIKLVTPAAEHETDSQTLPYQNASQLSPWFHVRPFDNKFRKPGISDQRLISTPEAQSVELGNVEDVEGEHVVSDIVSNTSDITIETAIAANVILGDEPALAVQSGLSHELDKMSDNGNVEAAAETTEEAAGDDVTKSITQEEAKPDVQVEFASNEFQWSLEEDEDTIIVVRDGRMMIVPASELDEEESSGSEHSEALPEDNFTLQEEAVHEQEAKDYWRNMNVDLLPAIPEEEVSTEEAATAQTTPESSISTSMVSGNDILPAPDFVSDDETLPSPVSSESTSAAKPSTGEIVADLPPTQVESSHIEKSRIYNANSAPGTESQAIVPKSAHKEASASPKPISNLTLRETSAVPTVSTQTARPALTTTPSAQTAAIGGFTGPEATEPSGWGRRRDADEIRIQWESSCKLYPSENRVRVAKPSDAPTKPRYASPALNKVSQPLQERSHGNKGAAAKTSPEARSLSKPEGFGKLAPWVKLSSEEAQRQWRISSAIFRKRT</sequence>
<protein>
    <submittedName>
        <fullName evidence="2">Uncharacterized protein</fullName>
    </submittedName>
</protein>
<dbReference type="AlphaFoldDB" id="A0A9P4LXP0"/>
<proteinExistence type="predicted"/>
<feature type="region of interest" description="Disordered" evidence="1">
    <location>
        <begin position="596"/>
        <end position="649"/>
    </location>
</feature>
<feature type="compositionally biased region" description="Polar residues" evidence="1">
    <location>
        <begin position="458"/>
        <end position="469"/>
    </location>
</feature>
<reference evidence="2" key="1">
    <citation type="journal article" date="2020" name="Stud. Mycol.">
        <title>101 Dothideomycetes genomes: a test case for predicting lifestyles and emergence of pathogens.</title>
        <authorList>
            <person name="Haridas S."/>
            <person name="Albert R."/>
            <person name="Binder M."/>
            <person name="Bloem J."/>
            <person name="Labutti K."/>
            <person name="Salamov A."/>
            <person name="Andreopoulos B."/>
            <person name="Baker S."/>
            <person name="Barry K."/>
            <person name="Bills G."/>
            <person name="Bluhm B."/>
            <person name="Cannon C."/>
            <person name="Castanera R."/>
            <person name="Culley D."/>
            <person name="Daum C."/>
            <person name="Ezra D."/>
            <person name="Gonzalez J."/>
            <person name="Henrissat B."/>
            <person name="Kuo A."/>
            <person name="Liang C."/>
            <person name="Lipzen A."/>
            <person name="Lutzoni F."/>
            <person name="Magnuson J."/>
            <person name="Mondo S."/>
            <person name="Nolan M."/>
            <person name="Ohm R."/>
            <person name="Pangilinan J."/>
            <person name="Park H.-J."/>
            <person name="Ramirez L."/>
            <person name="Alfaro M."/>
            <person name="Sun H."/>
            <person name="Tritt A."/>
            <person name="Yoshinaga Y."/>
            <person name="Zwiers L.-H."/>
            <person name="Turgeon B."/>
            <person name="Goodwin S."/>
            <person name="Spatafora J."/>
            <person name="Crous P."/>
            <person name="Grigoriev I."/>
        </authorList>
    </citation>
    <scope>NUCLEOTIDE SEQUENCE</scope>
    <source>
        <strain evidence="2">CBS 121410</strain>
    </source>
</reference>
<feature type="compositionally biased region" description="Polar residues" evidence="1">
    <location>
        <begin position="523"/>
        <end position="555"/>
    </location>
</feature>
<organism evidence="2 3">
    <name type="scientific">Saccharata proteae CBS 121410</name>
    <dbReference type="NCBI Taxonomy" id="1314787"/>
    <lineage>
        <taxon>Eukaryota</taxon>
        <taxon>Fungi</taxon>
        <taxon>Dikarya</taxon>
        <taxon>Ascomycota</taxon>
        <taxon>Pezizomycotina</taxon>
        <taxon>Dothideomycetes</taxon>
        <taxon>Dothideomycetes incertae sedis</taxon>
        <taxon>Botryosphaeriales</taxon>
        <taxon>Saccharataceae</taxon>
        <taxon>Saccharata</taxon>
    </lineage>
</organism>
<feature type="region of interest" description="Disordered" evidence="1">
    <location>
        <begin position="416"/>
        <end position="579"/>
    </location>
</feature>
<keyword evidence="3" id="KW-1185">Reference proteome</keyword>
<gene>
    <name evidence="2" type="ORF">K490DRAFT_65162</name>
</gene>
<dbReference type="Proteomes" id="UP000799776">
    <property type="component" value="Unassembled WGS sequence"/>
</dbReference>
<name>A0A9P4LXP0_9PEZI</name>
<comment type="caution">
    <text evidence="2">The sequence shown here is derived from an EMBL/GenBank/DDBJ whole genome shotgun (WGS) entry which is preliminary data.</text>
</comment>
<evidence type="ECO:0000313" key="3">
    <source>
        <dbReference type="Proteomes" id="UP000799776"/>
    </source>
</evidence>
<accession>A0A9P4LXP0</accession>
<evidence type="ECO:0000313" key="2">
    <source>
        <dbReference type="EMBL" id="KAF2087884.1"/>
    </source>
</evidence>